<name>A0ABN6ZJV7_9FIRM</name>
<feature type="transmembrane region" description="Helical" evidence="1">
    <location>
        <begin position="233"/>
        <end position="252"/>
    </location>
</feature>
<feature type="transmembrane region" description="Helical" evidence="1">
    <location>
        <begin position="392"/>
        <end position="413"/>
    </location>
</feature>
<feature type="transmembrane region" description="Helical" evidence="1">
    <location>
        <begin position="295"/>
        <end position="311"/>
    </location>
</feature>
<protein>
    <submittedName>
        <fullName evidence="2">Membrane protein</fullName>
    </submittedName>
</protein>
<keyword evidence="1" id="KW-0472">Membrane</keyword>
<feature type="transmembrane region" description="Helical" evidence="1">
    <location>
        <begin position="21"/>
        <end position="42"/>
    </location>
</feature>
<gene>
    <name evidence="2" type="ORF">T23_17190</name>
</gene>
<feature type="transmembrane region" description="Helical" evidence="1">
    <location>
        <begin position="327"/>
        <end position="347"/>
    </location>
</feature>
<feature type="transmembrane region" description="Helical" evidence="1">
    <location>
        <begin position="87"/>
        <end position="108"/>
    </location>
</feature>
<feature type="transmembrane region" description="Helical" evidence="1">
    <location>
        <begin position="139"/>
        <end position="155"/>
    </location>
</feature>
<feature type="transmembrane region" description="Helical" evidence="1">
    <location>
        <begin position="190"/>
        <end position="221"/>
    </location>
</feature>
<feature type="transmembrane region" description="Helical" evidence="1">
    <location>
        <begin position="536"/>
        <end position="556"/>
    </location>
</feature>
<evidence type="ECO:0000313" key="2">
    <source>
        <dbReference type="EMBL" id="BEH91617.1"/>
    </source>
</evidence>
<feature type="transmembrane region" description="Helical" evidence="1">
    <location>
        <begin position="162"/>
        <end position="184"/>
    </location>
</feature>
<proteinExistence type="predicted"/>
<organism evidence="2 3">
    <name type="scientific">Turicibacter faecis</name>
    <dbReference type="NCBI Taxonomy" id="2963365"/>
    <lineage>
        <taxon>Bacteria</taxon>
        <taxon>Bacillati</taxon>
        <taxon>Bacillota</taxon>
        <taxon>Erysipelotrichia</taxon>
        <taxon>Erysipelotrichales</taxon>
        <taxon>Turicibacteraceae</taxon>
        <taxon>Turicibacter</taxon>
    </lineage>
</organism>
<feature type="transmembrane region" description="Helical" evidence="1">
    <location>
        <begin position="359"/>
        <end position="380"/>
    </location>
</feature>
<keyword evidence="1" id="KW-0812">Transmembrane</keyword>
<evidence type="ECO:0000313" key="3">
    <source>
        <dbReference type="Proteomes" id="UP001432099"/>
    </source>
</evidence>
<keyword evidence="1" id="KW-1133">Transmembrane helix</keyword>
<accession>A0ABN6ZJV7</accession>
<evidence type="ECO:0000256" key="1">
    <source>
        <dbReference type="SAM" id="Phobius"/>
    </source>
</evidence>
<sequence>MKKQYLRLEQRLMEWMNRCSKSHLILFLLGGLLILNLGVLLIPDIPHAHDLSFQLSRISSLAESFKLGEIPRVYLGYLNNYGYANGLFYGDLLLYIPALLVCLGMNVVLAYKLFLVLVTVATMATVYFCVQTLVNSRYASLVAVTLCTLSSYRVIDIFIRGALAEVCAFIFIPLIVVGLYEVIYRNPKRWYWLSIGFAGCFLTHNISFALMVGFTFLFVCFGVKQFWKEKSRFGYLILATVVTIGMVSYFLFPMLEQMMSDQFVLTTETVTADVAGSTRSLIEVFLALPYGKHDGIAGIGIVFVMVLLLRFNKRNGRFQINQLTDQLFLFALLSIWAVTPFFPWKLVLRVLSPLAMIQFSWRLFLTITVFLSILGGIYAMRTMTSMKQRVRFYGLIVGLLMVPYLLNVGGQYASYLYHTRVTGLIQPVDLSTYSIGLGEYLPLGANPTEISERGEVITSNDDQLQVTFSRKGLTLSVKYHGASSSAYLDLPLVYYKGYQIDDPSLTLVKSEEGLVRVQLNGQTEGTFTIAYAGTRLAQVTVWVSCLTTMGVLVYIYRNTKNSKQG</sequence>
<feature type="transmembrane region" description="Helical" evidence="1">
    <location>
        <begin position="113"/>
        <end position="133"/>
    </location>
</feature>
<reference evidence="2" key="1">
    <citation type="journal article" date="2024" name="Int. J. Syst. Evol. Microbiol.">
        <title>Turicibacter faecis sp. nov., isolated from faeces of heart failure mouse model.</title>
        <authorList>
            <person name="Imamura Y."/>
            <person name="Motooka D."/>
            <person name="Nakajima Y."/>
            <person name="Ito S."/>
            <person name="Kitakaze M."/>
            <person name="Iida T."/>
            <person name="Nakamura S."/>
        </authorList>
    </citation>
    <scope>NUCLEOTIDE SEQUENCE</scope>
    <source>
        <strain evidence="2">TC023</strain>
    </source>
</reference>
<dbReference type="EMBL" id="AP028127">
    <property type="protein sequence ID" value="BEH91617.1"/>
    <property type="molecule type" value="Genomic_DNA"/>
</dbReference>
<keyword evidence="3" id="KW-1185">Reference proteome</keyword>
<dbReference type="RefSeq" id="WP_161831095.1">
    <property type="nucleotide sequence ID" value="NZ_AP028127.1"/>
</dbReference>
<dbReference type="Proteomes" id="UP001432099">
    <property type="component" value="Chromosome"/>
</dbReference>